<dbReference type="Gene3D" id="3.30.65.10">
    <property type="entry name" value="Bacterial Topoisomerase I, domain 1"/>
    <property type="match status" value="1"/>
</dbReference>
<organism evidence="1 2">
    <name type="scientific">Candidatus Collierbacteria bacterium RIFCSPHIGHO2_02_FULL_49_10</name>
    <dbReference type="NCBI Taxonomy" id="1817723"/>
    <lineage>
        <taxon>Bacteria</taxon>
        <taxon>Candidatus Collieribacteriota</taxon>
    </lineage>
</organism>
<dbReference type="EMBL" id="MFAH01000023">
    <property type="protein sequence ID" value="OGD71525.1"/>
    <property type="molecule type" value="Genomic_DNA"/>
</dbReference>
<dbReference type="AlphaFoldDB" id="A0A1F5EVX9"/>
<evidence type="ECO:0000313" key="2">
    <source>
        <dbReference type="Proteomes" id="UP000177390"/>
    </source>
</evidence>
<gene>
    <name evidence="1" type="ORF">A3D09_02185</name>
</gene>
<comment type="caution">
    <text evidence="1">The sequence shown here is derived from an EMBL/GenBank/DDBJ whole genome shotgun (WGS) entry which is preliminary data.</text>
</comment>
<proteinExistence type="predicted"/>
<sequence length="118" mass="13267">MDNTNYCPAQISFHIRRDDSGRLLEHSTMINIRAGSTDECYRQYTELKAKLNGELGEPVANKDEEEKIHLPELGKQCPECAGRMILRTAKRGSHAGERFWGCANYKTIGCLHTEVAVA</sequence>
<accession>A0A1F5EVX9</accession>
<name>A0A1F5EVX9_9BACT</name>
<dbReference type="Proteomes" id="UP000177390">
    <property type="component" value="Unassembled WGS sequence"/>
</dbReference>
<protein>
    <submittedName>
        <fullName evidence="1">Uncharacterized protein</fullName>
    </submittedName>
</protein>
<evidence type="ECO:0000313" key="1">
    <source>
        <dbReference type="EMBL" id="OGD71525.1"/>
    </source>
</evidence>
<reference evidence="1 2" key="1">
    <citation type="journal article" date="2016" name="Nat. Commun.">
        <title>Thousands of microbial genomes shed light on interconnected biogeochemical processes in an aquifer system.</title>
        <authorList>
            <person name="Anantharaman K."/>
            <person name="Brown C.T."/>
            <person name="Hug L.A."/>
            <person name="Sharon I."/>
            <person name="Castelle C.J."/>
            <person name="Probst A.J."/>
            <person name="Thomas B.C."/>
            <person name="Singh A."/>
            <person name="Wilkins M.J."/>
            <person name="Karaoz U."/>
            <person name="Brodie E.L."/>
            <person name="Williams K.H."/>
            <person name="Hubbard S.S."/>
            <person name="Banfield J.F."/>
        </authorList>
    </citation>
    <scope>NUCLEOTIDE SEQUENCE [LARGE SCALE GENOMIC DNA]</scope>
</reference>